<dbReference type="AlphaFoldDB" id="A0A1D9P5E6"/>
<feature type="compositionally biased region" description="Basic and acidic residues" evidence="1">
    <location>
        <begin position="408"/>
        <end position="434"/>
    </location>
</feature>
<geneLocation type="plasmid" evidence="4">
    <name>pnp144</name>
</geneLocation>
<feature type="compositionally biased region" description="Polar residues" evidence="1">
    <location>
        <begin position="533"/>
        <end position="557"/>
    </location>
</feature>
<feature type="compositionally biased region" description="Basic and acidic residues" evidence="1">
    <location>
        <begin position="486"/>
        <end position="495"/>
    </location>
</feature>
<evidence type="ECO:0000313" key="4">
    <source>
        <dbReference type="Proteomes" id="UP000179284"/>
    </source>
</evidence>
<keyword evidence="3" id="KW-0614">Plasmid</keyword>
<feature type="transmembrane region" description="Helical" evidence="2">
    <location>
        <begin position="143"/>
        <end position="163"/>
    </location>
</feature>
<feature type="transmembrane region" description="Helical" evidence="2">
    <location>
        <begin position="271"/>
        <end position="289"/>
    </location>
</feature>
<evidence type="ECO:0000313" key="3">
    <source>
        <dbReference type="EMBL" id="AOZ97836.1"/>
    </source>
</evidence>
<feature type="transmembrane region" description="Helical" evidence="2">
    <location>
        <begin position="246"/>
        <end position="264"/>
    </location>
</feature>
<reference evidence="4" key="1">
    <citation type="submission" date="2016-10" db="EMBL/GenBank/DDBJ databases">
        <title>The complete genome sequence of the rumen bacterium Butyrivibrio hungatei MB2003.</title>
        <authorList>
            <person name="Palevich N."/>
            <person name="Kelly W.J."/>
            <person name="Leahy S.C."/>
            <person name="Altermann E."/>
            <person name="Rakonjac J."/>
            <person name="Attwood G.T."/>
        </authorList>
    </citation>
    <scope>NUCLEOTIDE SEQUENCE [LARGE SCALE GENOMIC DNA]</scope>
    <source>
        <strain evidence="4">MB2003</strain>
        <plasmid evidence="4">Plasmid pnp144</plasmid>
    </source>
</reference>
<feature type="transmembrane region" description="Helical" evidence="2">
    <location>
        <begin position="295"/>
        <end position="318"/>
    </location>
</feature>
<keyword evidence="2" id="KW-0812">Transmembrane</keyword>
<gene>
    <name evidence="3" type="ORF">bhn_II037</name>
</gene>
<sequence>MSKDLSKKLQIIDRVATFFALILTIVVFSMPGSTASADGYEDWSWIAGTTADGTLEAGVDISATSNDTNTGDDAEPNKTPSSIEKIMASLVFSIGTQISRTLNAVPGVPMNITSIVMGKIATGGNSFFTFDLTDGNVYGGIGAYLYVTLQQLALTFVFAVSLFSVVKAMWKGDSKAGQFLKDNIVAFAGAMICLFVMPNIVDAVCIIRDNLSIVMYNTLTGLAPSLNFANGIEAGYKKLYEDSSTFVNALAYALVCSLPLTYVFSYIKIAIMQLILFGLFPMFVFAGFLDNKQSLGQWCVTFFTNCFVPVIDIALMLLPSILLSAMSEASGVSSDFKGSFVQGLITYIMYQAIVPTRNQILSMLGNKWGISNGKGLIGFAGGIAAAAKGAITGAAVIAGGIKSGVDRHRARKEEANQEKESSKAKNEAADKLEVKANAPIPSAKEDEARGKHNNDGTETGLSVVPGRNESSAPENGGDDTNNIGEESDKPDKLGDRYSAAFDTNDLQVVNSPSKHSDDEGSDTSEKFEDSNDSESNTNGFGSSINNDIPHGSETSGASGDDIYNNVLADSVVTGEDVEKAMAGDNGELSKDAKSISENSSSEDINFNSKRYANLKTMDNMRDKISAIDEGNAKLSALNAKDKLELHQNERAIRDFESKKPSKMSASDIEGLKKRNDTLKANIEKRSDAIGIANSAKTILNQEVSRRSGIEKEYGQHDKGRTFSDASSFQSQLKTEANERKIASFSSYVDKRASGGALSPSQRIEVEKAAERRQIYAKAFSTVDKAAVMTGAAVGMIASVGATTDAEYFHGADSSAGKIYHTAKQYVASGASEVFGETMADGVGAVVSAGKAAHKANGEYKQAKVERKAQQMGINLGQIARK</sequence>
<protein>
    <recommendedName>
        <fullName evidence="5">TrbL/VirB6 plasmid conjugal transfer protein</fullName>
    </recommendedName>
</protein>
<feature type="compositionally biased region" description="Basic and acidic residues" evidence="1">
    <location>
        <begin position="580"/>
        <end position="594"/>
    </location>
</feature>
<keyword evidence="4" id="KW-1185">Reference proteome</keyword>
<feature type="compositionally biased region" description="Polar residues" evidence="1">
    <location>
        <begin position="504"/>
        <end position="513"/>
    </location>
</feature>
<proteinExistence type="predicted"/>
<keyword evidence="2" id="KW-0472">Membrane</keyword>
<evidence type="ECO:0000256" key="2">
    <source>
        <dbReference type="SAM" id="Phobius"/>
    </source>
</evidence>
<feature type="transmembrane region" description="Helical" evidence="2">
    <location>
        <begin position="184"/>
        <end position="201"/>
    </location>
</feature>
<dbReference type="EMBL" id="CP017832">
    <property type="protein sequence ID" value="AOZ97836.1"/>
    <property type="molecule type" value="Genomic_DNA"/>
</dbReference>
<dbReference type="KEGG" id="bhu:bhn_II037"/>
<keyword evidence="2" id="KW-1133">Transmembrane helix</keyword>
<evidence type="ECO:0000256" key="1">
    <source>
        <dbReference type="SAM" id="MobiDB-lite"/>
    </source>
</evidence>
<accession>A0A1D9P5E6</accession>
<feature type="region of interest" description="Disordered" evidence="1">
    <location>
        <begin position="580"/>
        <end position="602"/>
    </location>
</feature>
<feature type="compositionally biased region" description="Basic and acidic residues" evidence="1">
    <location>
        <begin position="514"/>
        <end position="529"/>
    </location>
</feature>
<feature type="region of interest" description="Disordered" evidence="1">
    <location>
        <begin position="408"/>
        <end position="561"/>
    </location>
</feature>
<dbReference type="Proteomes" id="UP000179284">
    <property type="component" value="Plasmid pNP144"/>
</dbReference>
<feature type="transmembrane region" description="Helical" evidence="2">
    <location>
        <begin position="339"/>
        <end position="356"/>
    </location>
</feature>
<feature type="compositionally biased region" description="Basic and acidic residues" evidence="1">
    <location>
        <begin position="443"/>
        <end position="455"/>
    </location>
</feature>
<evidence type="ECO:0008006" key="5">
    <source>
        <dbReference type="Google" id="ProtNLM"/>
    </source>
</evidence>
<feature type="transmembrane region" description="Helical" evidence="2">
    <location>
        <begin position="376"/>
        <end position="401"/>
    </location>
</feature>
<name>A0A1D9P5E6_9FIRM</name>
<feature type="compositionally biased region" description="Polar residues" evidence="1">
    <location>
        <begin position="468"/>
        <end position="484"/>
    </location>
</feature>
<organism evidence="3 4">
    <name type="scientific">Butyrivibrio hungatei</name>
    <dbReference type="NCBI Taxonomy" id="185008"/>
    <lineage>
        <taxon>Bacteria</taxon>
        <taxon>Bacillati</taxon>
        <taxon>Bacillota</taxon>
        <taxon>Clostridia</taxon>
        <taxon>Lachnospirales</taxon>
        <taxon>Lachnospiraceae</taxon>
        <taxon>Butyrivibrio</taxon>
    </lineage>
</organism>